<proteinExistence type="predicted"/>
<evidence type="ECO:0000256" key="1">
    <source>
        <dbReference type="SAM" id="MobiDB-lite"/>
    </source>
</evidence>
<feature type="region of interest" description="Disordered" evidence="1">
    <location>
        <begin position="106"/>
        <end position="136"/>
    </location>
</feature>
<dbReference type="SUPFAM" id="SSF51182">
    <property type="entry name" value="RmlC-like cupins"/>
    <property type="match status" value="1"/>
</dbReference>
<dbReference type="Proteomes" id="UP000231474">
    <property type="component" value="Unassembled WGS sequence"/>
</dbReference>
<dbReference type="InterPro" id="IPR011051">
    <property type="entry name" value="RmlC_Cupin_sf"/>
</dbReference>
<comment type="caution">
    <text evidence="2">The sequence shown here is derived from an EMBL/GenBank/DDBJ whole genome shotgun (WGS) entry which is preliminary data.</text>
</comment>
<sequence>MKPSQLKIEKPWGYELLLTPPESPVTGKILHLNEGCRFSLQYHDKKQETLTLISGEAEIILEDENKVLQTIKMESKKGYFIKPFQKHRAKGITDCDILEASTKEEGKTVRLEDDYSRGTETEEERKKRGQSGTYMG</sequence>
<evidence type="ECO:0000313" key="3">
    <source>
        <dbReference type="Proteomes" id="UP000231474"/>
    </source>
</evidence>
<evidence type="ECO:0000313" key="2">
    <source>
        <dbReference type="EMBL" id="PJE67596.1"/>
    </source>
</evidence>
<dbReference type="EMBL" id="PFEK01000029">
    <property type="protein sequence ID" value="PJE67596.1"/>
    <property type="molecule type" value="Genomic_DNA"/>
</dbReference>
<feature type="compositionally biased region" description="Basic and acidic residues" evidence="1">
    <location>
        <begin position="106"/>
        <end position="126"/>
    </location>
</feature>
<dbReference type="AlphaFoldDB" id="A0A2M8L3W8"/>
<reference evidence="3" key="1">
    <citation type="submission" date="2017-09" db="EMBL/GenBank/DDBJ databases">
        <title>Depth-based differentiation of microbial function through sediment-hosted aquifers and enrichment of novel symbionts in the deep terrestrial subsurface.</title>
        <authorList>
            <person name="Probst A.J."/>
            <person name="Ladd B."/>
            <person name="Jarett J.K."/>
            <person name="Geller-Mcgrath D.E."/>
            <person name="Sieber C.M.K."/>
            <person name="Emerson J.B."/>
            <person name="Anantharaman K."/>
            <person name="Thomas B.C."/>
            <person name="Malmstrom R."/>
            <person name="Stieglmeier M."/>
            <person name="Klingl A."/>
            <person name="Woyke T."/>
            <person name="Ryan C.M."/>
            <person name="Banfield J.F."/>
        </authorList>
    </citation>
    <scope>NUCLEOTIDE SEQUENCE [LARGE SCALE GENOMIC DNA]</scope>
</reference>
<protein>
    <submittedName>
        <fullName evidence="2">Cupin</fullName>
    </submittedName>
</protein>
<name>A0A2M8L3W8_9BACT</name>
<organism evidence="2 3">
    <name type="scientific">Candidatus Shapirobacteria bacterium CG10_big_fil_rev_8_21_14_0_10_40_9</name>
    <dbReference type="NCBI Taxonomy" id="1974888"/>
    <lineage>
        <taxon>Bacteria</taxon>
        <taxon>Candidatus Shapironibacteriota</taxon>
    </lineage>
</organism>
<dbReference type="InterPro" id="IPR014710">
    <property type="entry name" value="RmlC-like_jellyroll"/>
</dbReference>
<dbReference type="Gene3D" id="2.60.120.10">
    <property type="entry name" value="Jelly Rolls"/>
    <property type="match status" value="1"/>
</dbReference>
<accession>A0A2M8L3W8</accession>
<gene>
    <name evidence="2" type="ORF">COU95_01505</name>
</gene>